<gene>
    <name evidence="2" type="ORF">J2X05_000480</name>
</gene>
<accession>A0ABU1UTL1</accession>
<dbReference type="RefSeq" id="WP_310068149.1">
    <property type="nucleotide sequence ID" value="NZ_JAVDVX010000001.1"/>
</dbReference>
<evidence type="ECO:0000256" key="1">
    <source>
        <dbReference type="SAM" id="MobiDB-lite"/>
    </source>
</evidence>
<evidence type="ECO:0000313" key="2">
    <source>
        <dbReference type="EMBL" id="MDR7088477.1"/>
    </source>
</evidence>
<organism evidence="2 3">
    <name type="scientific">Cellvibrio fibrivorans</name>
    <dbReference type="NCBI Taxonomy" id="126350"/>
    <lineage>
        <taxon>Bacteria</taxon>
        <taxon>Pseudomonadati</taxon>
        <taxon>Pseudomonadota</taxon>
        <taxon>Gammaproteobacteria</taxon>
        <taxon>Cellvibrionales</taxon>
        <taxon>Cellvibrionaceae</taxon>
        <taxon>Cellvibrio</taxon>
    </lineage>
</organism>
<dbReference type="EMBL" id="JAVDVX010000001">
    <property type="protein sequence ID" value="MDR7088477.1"/>
    <property type="molecule type" value="Genomic_DNA"/>
</dbReference>
<proteinExistence type="predicted"/>
<dbReference type="Proteomes" id="UP001253595">
    <property type="component" value="Unassembled WGS sequence"/>
</dbReference>
<protein>
    <submittedName>
        <fullName evidence="2">Uncharacterized protein</fullName>
    </submittedName>
</protein>
<keyword evidence="3" id="KW-1185">Reference proteome</keyword>
<feature type="region of interest" description="Disordered" evidence="1">
    <location>
        <begin position="91"/>
        <end position="110"/>
    </location>
</feature>
<sequence>MSDLFILQNQDKLFLGRQNNWLDGRDLAALYKTVHKDEAINQMFEASSKDYRQRIKVLSCSANEKGLPVIDPELMPEPLPKAGKDLFETLEQAAAPGAPDESSAPQADLT</sequence>
<comment type="caution">
    <text evidence="2">The sequence shown here is derived from an EMBL/GenBank/DDBJ whole genome shotgun (WGS) entry which is preliminary data.</text>
</comment>
<name>A0ABU1UTL1_9GAMM</name>
<reference evidence="2 3" key="1">
    <citation type="submission" date="2023-07" db="EMBL/GenBank/DDBJ databases">
        <title>Sorghum-associated microbial communities from plants grown in Nebraska, USA.</title>
        <authorList>
            <person name="Schachtman D."/>
        </authorList>
    </citation>
    <scope>NUCLEOTIDE SEQUENCE [LARGE SCALE GENOMIC DNA]</scope>
    <source>
        <strain evidence="2 3">BE190</strain>
    </source>
</reference>
<evidence type="ECO:0000313" key="3">
    <source>
        <dbReference type="Proteomes" id="UP001253595"/>
    </source>
</evidence>